<accession>S0FLW6</accession>
<dbReference type="InterPro" id="IPR011008">
    <property type="entry name" value="Dimeric_a/b-barrel"/>
</dbReference>
<dbReference type="Gene3D" id="3.30.70.100">
    <property type="match status" value="1"/>
</dbReference>
<dbReference type="Pfam" id="PF07876">
    <property type="entry name" value="Dabb"/>
    <property type="match status" value="1"/>
</dbReference>
<dbReference type="PROSITE" id="PS51502">
    <property type="entry name" value="S_R_A_B_BARREL"/>
    <property type="match status" value="1"/>
</dbReference>
<proteinExistence type="predicted"/>
<dbReference type="AlphaFoldDB" id="S0FLW6"/>
<dbReference type="PATRIC" id="fig|1195236.3.peg.4786"/>
<comment type="caution">
    <text evidence="2">The sequence shown here is derived from an EMBL/GenBank/DDBJ whole genome shotgun (WGS) entry which is preliminary data.</text>
</comment>
<reference evidence="2 3" key="1">
    <citation type="journal article" date="2013" name="Genome Announc.">
        <title>Draft Genome Sequence of the Cellulolytic, Mesophilic, Anaerobic Bacterium Clostridium termitidis Strain CT1112 (DSM 5398).</title>
        <authorList>
            <person name="Lal S."/>
            <person name="Ramachandran U."/>
            <person name="Zhang X."/>
            <person name="Munir R."/>
            <person name="Sparling R."/>
            <person name="Levin D.B."/>
        </authorList>
    </citation>
    <scope>NUCLEOTIDE SEQUENCE [LARGE SCALE GENOMIC DNA]</scope>
    <source>
        <strain evidence="2 3">CT1112</strain>
    </source>
</reference>
<keyword evidence="3" id="KW-1185">Reference proteome</keyword>
<dbReference type="InterPro" id="IPR013097">
    <property type="entry name" value="Dabb"/>
</dbReference>
<dbReference type="SMART" id="SM00886">
    <property type="entry name" value="Dabb"/>
    <property type="match status" value="1"/>
</dbReference>
<dbReference type="PANTHER" id="PTHR37832:SF1">
    <property type="entry name" value="STRESS-RESPONSE A_B BARREL DOMAIN-CONTAINING PROTEIN"/>
    <property type="match status" value="1"/>
</dbReference>
<sequence length="95" mass="11023">MLTHVVFFKLKDKSKGTLEKVKNDLLALKEQIPLIRSIEVGIDILQTERSFDVVLYSKFDSLEDMKAYQVHPAHVKFGEYIETVKDIIYSVDFES</sequence>
<name>S0FLW6_RUMCE</name>
<dbReference type="RefSeq" id="WP_004629642.1">
    <property type="nucleotide sequence ID" value="NZ_AORV01000065.1"/>
</dbReference>
<dbReference type="SUPFAM" id="SSF54909">
    <property type="entry name" value="Dimeric alpha+beta barrel"/>
    <property type="match status" value="1"/>
</dbReference>
<evidence type="ECO:0000313" key="3">
    <source>
        <dbReference type="Proteomes" id="UP000014155"/>
    </source>
</evidence>
<dbReference type="PANTHER" id="PTHR37832">
    <property type="entry name" value="BLL2683 PROTEIN"/>
    <property type="match status" value="1"/>
</dbReference>
<evidence type="ECO:0000259" key="1">
    <source>
        <dbReference type="PROSITE" id="PS51502"/>
    </source>
</evidence>
<dbReference type="eggNOG" id="ENOG5032S1U">
    <property type="taxonomic scope" value="Bacteria"/>
</dbReference>
<evidence type="ECO:0000313" key="2">
    <source>
        <dbReference type="EMBL" id="EMS69468.1"/>
    </source>
</evidence>
<feature type="domain" description="Stress-response A/B barrel" evidence="1">
    <location>
        <begin position="2"/>
        <end position="93"/>
    </location>
</feature>
<organism evidence="2 3">
    <name type="scientific">Ruminiclostridium cellobioparum subsp. termitidis CT1112</name>
    <dbReference type="NCBI Taxonomy" id="1195236"/>
    <lineage>
        <taxon>Bacteria</taxon>
        <taxon>Bacillati</taxon>
        <taxon>Bacillota</taxon>
        <taxon>Clostridia</taxon>
        <taxon>Eubacteriales</taxon>
        <taxon>Oscillospiraceae</taxon>
        <taxon>Ruminiclostridium</taxon>
    </lineage>
</organism>
<dbReference type="Proteomes" id="UP000014155">
    <property type="component" value="Unassembled WGS sequence"/>
</dbReference>
<dbReference type="EMBL" id="AORV01000065">
    <property type="protein sequence ID" value="EMS69468.1"/>
    <property type="molecule type" value="Genomic_DNA"/>
</dbReference>
<protein>
    <submittedName>
        <fullName evidence="2">Stress responsive alpha-beta barrel domain-containing protein</fullName>
    </submittedName>
</protein>
<gene>
    <name evidence="2" type="ORF">CTER_4605</name>
</gene>